<sequence length="273" mass="29751">MSSNLSSRRSRKKSKTEICRLISPKPNPAAELPSSSAGAALEHPQPLNLCVRDGETCVRDDEISSRTAAPIRGQQHPAVRQRRKKRSSAIFSIPNEKLAKNDVSICKFKFVSGMQPRLQDKKILSLDSAGAFRFFPESSSKPSGKQLATSASSTAAKPVPALLPIEAVRTTWSNTTPSTSSVPTTAATATSPSSGSKKLSRRQKMEQTFGEKGFLIQTQHVPAHEGSAFCKFRQLKKFTRYLYRSWRHYLPEEETAASIPSSSAAKEGSSSPA</sequence>
<feature type="region of interest" description="Disordered" evidence="1">
    <location>
        <begin position="254"/>
        <end position="273"/>
    </location>
</feature>
<protein>
    <submittedName>
        <fullName evidence="2">EOG090X02D0</fullName>
    </submittedName>
</protein>
<accession>A0A9N6ZEC8</accession>
<feature type="region of interest" description="Disordered" evidence="1">
    <location>
        <begin position="65"/>
        <end position="87"/>
    </location>
</feature>
<evidence type="ECO:0000256" key="1">
    <source>
        <dbReference type="SAM" id="MobiDB-lite"/>
    </source>
</evidence>
<dbReference type="EMBL" id="OC977998">
    <property type="protein sequence ID" value="CAG4634653.1"/>
    <property type="molecule type" value="Genomic_DNA"/>
</dbReference>
<feature type="compositionally biased region" description="Low complexity" evidence="1">
    <location>
        <begin position="173"/>
        <end position="196"/>
    </location>
</feature>
<gene>
    <name evidence="2" type="primary">EOG090X02D0</name>
</gene>
<reference evidence="2" key="1">
    <citation type="submission" date="2021-04" db="EMBL/GenBank/DDBJ databases">
        <authorList>
            <person name="Cornetti L."/>
        </authorList>
    </citation>
    <scope>NUCLEOTIDE SEQUENCE</scope>
</reference>
<dbReference type="AlphaFoldDB" id="A0A9N6ZEC8"/>
<evidence type="ECO:0000313" key="2">
    <source>
        <dbReference type="EMBL" id="CAG4634653.1"/>
    </source>
</evidence>
<name>A0A9N6ZEC8_9CRUS</name>
<feature type="compositionally biased region" description="Low complexity" evidence="1">
    <location>
        <begin position="258"/>
        <end position="273"/>
    </location>
</feature>
<proteinExistence type="predicted"/>
<feature type="region of interest" description="Disordered" evidence="1">
    <location>
        <begin position="173"/>
        <end position="204"/>
    </location>
</feature>
<organism evidence="2">
    <name type="scientific">Alona affinis</name>
    <dbReference type="NCBI Taxonomy" id="381656"/>
    <lineage>
        <taxon>Eukaryota</taxon>
        <taxon>Metazoa</taxon>
        <taxon>Ecdysozoa</taxon>
        <taxon>Arthropoda</taxon>
        <taxon>Crustacea</taxon>
        <taxon>Branchiopoda</taxon>
        <taxon>Diplostraca</taxon>
        <taxon>Cladocera</taxon>
        <taxon>Anomopoda</taxon>
        <taxon>Chydoridae</taxon>
        <taxon>Alona</taxon>
    </lineage>
</organism>
<feature type="region of interest" description="Disordered" evidence="1">
    <location>
        <begin position="1"/>
        <end position="40"/>
    </location>
</feature>